<sequence length="200" mass="23369">RGYLKGQPAPFMNGPNNVWWFDYDDIIECLQRRPWLLDLKKMHQSFFRSIVRGEWEKDPWYTKEEAGKFLGLADGNPVYRYIKKGWLPAVRRPMGGGKGAWILRHSDLAEFQLNDPRPLHRKGVSLPLTIEHALEKAEKRAWRQLARGRFQMFAHWASIYQHLAATTSRNYNSPFKRLIEVAKEVMNGETETANGPNARF</sequence>
<evidence type="ECO:0000313" key="1">
    <source>
        <dbReference type="EMBL" id="GAI96937.1"/>
    </source>
</evidence>
<reference evidence="1" key="1">
    <citation type="journal article" date="2014" name="Front. Microbiol.">
        <title>High frequency of phylogenetically diverse reductive dehalogenase-homologous genes in deep subseafloor sedimentary metagenomes.</title>
        <authorList>
            <person name="Kawai M."/>
            <person name="Futagami T."/>
            <person name="Toyoda A."/>
            <person name="Takaki Y."/>
            <person name="Nishi S."/>
            <person name="Hori S."/>
            <person name="Arai W."/>
            <person name="Tsubouchi T."/>
            <person name="Morono Y."/>
            <person name="Uchiyama I."/>
            <person name="Ito T."/>
            <person name="Fujiyama A."/>
            <person name="Inagaki F."/>
            <person name="Takami H."/>
        </authorList>
    </citation>
    <scope>NUCLEOTIDE SEQUENCE</scope>
    <source>
        <strain evidence="1">Expedition CK06-06</strain>
    </source>
</reference>
<protein>
    <recommendedName>
        <fullName evidence="2">Helix-turn-helix domain-containing protein</fullName>
    </recommendedName>
</protein>
<proteinExistence type="predicted"/>
<dbReference type="EMBL" id="BARW01024879">
    <property type="protein sequence ID" value="GAI96937.1"/>
    <property type="molecule type" value="Genomic_DNA"/>
</dbReference>
<accession>X1SV40</accession>
<evidence type="ECO:0008006" key="2">
    <source>
        <dbReference type="Google" id="ProtNLM"/>
    </source>
</evidence>
<organism evidence="1">
    <name type="scientific">marine sediment metagenome</name>
    <dbReference type="NCBI Taxonomy" id="412755"/>
    <lineage>
        <taxon>unclassified sequences</taxon>
        <taxon>metagenomes</taxon>
        <taxon>ecological metagenomes</taxon>
    </lineage>
</organism>
<gene>
    <name evidence="1" type="ORF">S12H4_40913</name>
</gene>
<feature type="non-terminal residue" evidence="1">
    <location>
        <position position="1"/>
    </location>
</feature>
<name>X1SV40_9ZZZZ</name>
<dbReference type="AlphaFoldDB" id="X1SV40"/>
<comment type="caution">
    <text evidence="1">The sequence shown here is derived from an EMBL/GenBank/DDBJ whole genome shotgun (WGS) entry which is preliminary data.</text>
</comment>